<sequence length="10" mass="1285">MGLYRFDNRN</sequence>
<organism evidence="1">
    <name type="scientific">Rhizophora mucronata</name>
    <name type="common">Asiatic mangrove</name>
    <dbReference type="NCBI Taxonomy" id="61149"/>
    <lineage>
        <taxon>Eukaryota</taxon>
        <taxon>Viridiplantae</taxon>
        <taxon>Streptophyta</taxon>
        <taxon>Embryophyta</taxon>
        <taxon>Tracheophyta</taxon>
        <taxon>Spermatophyta</taxon>
        <taxon>Magnoliopsida</taxon>
        <taxon>eudicotyledons</taxon>
        <taxon>Gunneridae</taxon>
        <taxon>Pentapetalae</taxon>
        <taxon>rosids</taxon>
        <taxon>fabids</taxon>
        <taxon>Malpighiales</taxon>
        <taxon>Rhizophoraceae</taxon>
        <taxon>Rhizophora</taxon>
    </lineage>
</organism>
<accession>A0A2P2MU64</accession>
<dbReference type="EMBL" id="GGEC01053264">
    <property type="protein sequence ID" value="MBX33748.1"/>
    <property type="molecule type" value="Transcribed_RNA"/>
</dbReference>
<name>A0A2P2MU64_RHIMU</name>
<reference evidence="1" key="1">
    <citation type="submission" date="2018-02" db="EMBL/GenBank/DDBJ databases">
        <title>Rhizophora mucronata_Transcriptome.</title>
        <authorList>
            <person name="Meera S.P."/>
            <person name="Sreeshan A."/>
            <person name="Augustine A."/>
        </authorList>
    </citation>
    <scope>NUCLEOTIDE SEQUENCE</scope>
    <source>
        <tissue evidence="1">Leaf</tissue>
    </source>
</reference>
<protein>
    <submittedName>
        <fullName evidence="1">Uncharacterized protein</fullName>
    </submittedName>
</protein>
<proteinExistence type="predicted"/>
<evidence type="ECO:0000313" key="1">
    <source>
        <dbReference type="EMBL" id="MBX33748.1"/>
    </source>
</evidence>